<dbReference type="Pfam" id="PF08281">
    <property type="entry name" value="Sigma70_r4_2"/>
    <property type="match status" value="1"/>
</dbReference>
<gene>
    <name evidence="6" type="ORF">QM524_24670</name>
</gene>
<dbReference type="PANTHER" id="PTHR43133:SF46">
    <property type="entry name" value="RNA POLYMERASE SIGMA-70 FACTOR ECF SUBFAMILY"/>
    <property type="match status" value="1"/>
</dbReference>
<dbReference type="SUPFAM" id="SSF88659">
    <property type="entry name" value="Sigma3 and sigma4 domains of RNA polymerase sigma factors"/>
    <property type="match status" value="1"/>
</dbReference>
<protein>
    <submittedName>
        <fullName evidence="6">Sigma-70 family RNA polymerase sigma factor</fullName>
    </submittedName>
</protein>
<dbReference type="RefSeq" id="WP_095168328.1">
    <property type="nucleotide sequence ID" value="NZ_JASHIF010000029.1"/>
</dbReference>
<dbReference type="InterPro" id="IPR013324">
    <property type="entry name" value="RNA_pol_sigma_r3/r4-like"/>
</dbReference>
<name>A0ABT6YFR3_9BACT</name>
<reference evidence="6 7" key="1">
    <citation type="submission" date="2023-05" db="EMBL/GenBank/DDBJ databases">
        <title>Novel species of genus Flectobacillus isolated from stream in China.</title>
        <authorList>
            <person name="Lu H."/>
        </authorList>
    </citation>
    <scope>NUCLEOTIDE SEQUENCE [LARGE SCALE GENOMIC DNA]</scope>
    <source>
        <strain evidence="6 7">KCTC 42575</strain>
    </source>
</reference>
<keyword evidence="7" id="KW-1185">Reference proteome</keyword>
<dbReference type="InterPro" id="IPR013325">
    <property type="entry name" value="RNA_pol_sigma_r2"/>
</dbReference>
<comment type="caution">
    <text evidence="6">The sequence shown here is derived from an EMBL/GenBank/DDBJ whole genome shotgun (WGS) entry which is preliminary data.</text>
</comment>
<evidence type="ECO:0000256" key="3">
    <source>
        <dbReference type="ARBA" id="ARBA00023082"/>
    </source>
</evidence>
<evidence type="ECO:0000256" key="2">
    <source>
        <dbReference type="ARBA" id="ARBA00023015"/>
    </source>
</evidence>
<dbReference type="InterPro" id="IPR036388">
    <property type="entry name" value="WH-like_DNA-bd_sf"/>
</dbReference>
<dbReference type="CDD" id="cd06171">
    <property type="entry name" value="Sigma70_r4"/>
    <property type="match status" value="1"/>
</dbReference>
<dbReference type="PANTHER" id="PTHR43133">
    <property type="entry name" value="RNA POLYMERASE ECF-TYPE SIGMA FACTO"/>
    <property type="match status" value="1"/>
</dbReference>
<dbReference type="SUPFAM" id="SSF88946">
    <property type="entry name" value="Sigma2 domain of RNA polymerase sigma factors"/>
    <property type="match status" value="1"/>
</dbReference>
<dbReference type="InterPro" id="IPR039425">
    <property type="entry name" value="RNA_pol_sigma-70-like"/>
</dbReference>
<evidence type="ECO:0000256" key="1">
    <source>
        <dbReference type="ARBA" id="ARBA00010641"/>
    </source>
</evidence>
<keyword evidence="2" id="KW-0805">Transcription regulation</keyword>
<feature type="domain" description="RNA polymerase sigma factor 70 region 4 type 2" evidence="5">
    <location>
        <begin position="123"/>
        <end position="176"/>
    </location>
</feature>
<accession>A0ABT6YFR3</accession>
<keyword evidence="4" id="KW-0804">Transcription</keyword>
<dbReference type="InterPro" id="IPR014284">
    <property type="entry name" value="RNA_pol_sigma-70_dom"/>
</dbReference>
<organism evidence="6 7">
    <name type="scientific">Flectobacillus roseus</name>
    <dbReference type="NCBI Taxonomy" id="502259"/>
    <lineage>
        <taxon>Bacteria</taxon>
        <taxon>Pseudomonadati</taxon>
        <taxon>Bacteroidota</taxon>
        <taxon>Cytophagia</taxon>
        <taxon>Cytophagales</taxon>
        <taxon>Flectobacillaceae</taxon>
        <taxon>Flectobacillus</taxon>
    </lineage>
</organism>
<evidence type="ECO:0000259" key="5">
    <source>
        <dbReference type="Pfam" id="PF08281"/>
    </source>
</evidence>
<dbReference type="InterPro" id="IPR013249">
    <property type="entry name" value="RNA_pol_sigma70_r4_t2"/>
</dbReference>
<comment type="similarity">
    <text evidence="1">Belongs to the sigma-70 factor family. ECF subfamily.</text>
</comment>
<keyword evidence="3" id="KW-0731">Sigma factor</keyword>
<dbReference type="Proteomes" id="UP001236507">
    <property type="component" value="Unassembled WGS sequence"/>
</dbReference>
<dbReference type="Gene3D" id="1.10.1740.10">
    <property type="match status" value="1"/>
</dbReference>
<sequence length="201" mass="23132">MKHLSEEQIWKAFKDGNDEALSFIYYHYAPKLYNYGRQFCAEADQVKDAIQDLFCEMIQSRGRLGDTTSIKFYLYASLKRKLMRVQERQQKQFAFVGLEGGFELNISDGNDLFNQIFSADTSQIIKEACAKLPEKQREAIALYFFEGLSYEEIAQIMAMTKVKSARALVYRALESLSEDLTIQQHVSQTITALWAICLSTN</sequence>
<evidence type="ECO:0000256" key="4">
    <source>
        <dbReference type="ARBA" id="ARBA00023163"/>
    </source>
</evidence>
<evidence type="ECO:0000313" key="6">
    <source>
        <dbReference type="EMBL" id="MDI9862441.1"/>
    </source>
</evidence>
<evidence type="ECO:0000313" key="7">
    <source>
        <dbReference type="Proteomes" id="UP001236507"/>
    </source>
</evidence>
<dbReference type="NCBIfam" id="TIGR02937">
    <property type="entry name" value="sigma70-ECF"/>
    <property type="match status" value="1"/>
</dbReference>
<dbReference type="EMBL" id="JASHIF010000029">
    <property type="protein sequence ID" value="MDI9862441.1"/>
    <property type="molecule type" value="Genomic_DNA"/>
</dbReference>
<dbReference type="Gene3D" id="1.10.10.10">
    <property type="entry name" value="Winged helix-like DNA-binding domain superfamily/Winged helix DNA-binding domain"/>
    <property type="match status" value="1"/>
</dbReference>
<proteinExistence type="inferred from homology"/>